<feature type="domain" description="BTB" evidence="1">
    <location>
        <begin position="190"/>
        <end position="271"/>
    </location>
</feature>
<evidence type="ECO:0000313" key="3">
    <source>
        <dbReference type="Proteomes" id="UP000198372"/>
    </source>
</evidence>
<dbReference type="EMBL" id="FMSP01000007">
    <property type="protein sequence ID" value="SCV71208.1"/>
    <property type="molecule type" value="Genomic_DNA"/>
</dbReference>
<evidence type="ECO:0000259" key="1">
    <source>
        <dbReference type="PROSITE" id="PS50097"/>
    </source>
</evidence>
<protein>
    <submittedName>
        <fullName evidence="2">BQ2448_2796 protein</fullName>
    </submittedName>
</protein>
<proteinExistence type="predicted"/>
<dbReference type="CDD" id="cd18186">
    <property type="entry name" value="BTB_POZ_ZBTB_KLHL-like"/>
    <property type="match status" value="1"/>
</dbReference>
<evidence type="ECO:0000313" key="2">
    <source>
        <dbReference type="EMBL" id="SCV71208.1"/>
    </source>
</evidence>
<dbReference type="InterPro" id="IPR011333">
    <property type="entry name" value="SKP1/BTB/POZ_sf"/>
</dbReference>
<gene>
    <name evidence="2" type="ORF">BQ2448_2796</name>
</gene>
<dbReference type="InterPro" id="IPR000210">
    <property type="entry name" value="BTB/POZ_dom"/>
</dbReference>
<name>A0A238FJ52_9BASI</name>
<sequence length="392" mass="43785">MFELQAYSWALKIGPSGTDSPVLVTKPFEIPPPAWSSLSHTPLTGVTLSVDGNGIFMLKVSSQNILPPQTKLVLYSASCEVWSLDRTARYHVHRFVTRYRKRSTIDLSWSVRGILENAFHGSDKEFAVVLKFGEGHVSVEEAIRRKVEYELSEIRLAEDERAKQDPQQRYKNVLRDSSSVFDLGSSAYPFDVRFVLDGSEKKLWENATFLASRSSYLADLFSSGYSESLMEAVRPQECKIASRTVRITEGSVEDYQAAFVWLRTGHILLSDLLEASGSKCTDFTAGDGPKPVLARSIYAVAHYLQISALSELALRCIEDCLTPTTAAQYLVDEWCSIYDEPREMVISYAVQNWAKVKLTCAMKDAIAKRGNGELSPGVTETLLDVMMRVTCA</sequence>
<accession>A0A238FJ52</accession>
<dbReference type="AlphaFoldDB" id="A0A238FJ52"/>
<dbReference type="Gene3D" id="3.30.710.10">
    <property type="entry name" value="Potassium Channel Kv1.1, Chain A"/>
    <property type="match status" value="1"/>
</dbReference>
<dbReference type="OrthoDB" id="2535138at2759"/>
<reference evidence="3" key="1">
    <citation type="submission" date="2016-09" db="EMBL/GenBank/DDBJ databases">
        <authorList>
            <person name="Jeantristanb JTB J.-T."/>
            <person name="Ricardo R."/>
        </authorList>
    </citation>
    <scope>NUCLEOTIDE SEQUENCE [LARGE SCALE GENOMIC DNA]</scope>
</reference>
<dbReference type="PROSITE" id="PS50097">
    <property type="entry name" value="BTB"/>
    <property type="match status" value="1"/>
</dbReference>
<dbReference type="SMART" id="SM00225">
    <property type="entry name" value="BTB"/>
    <property type="match status" value="1"/>
</dbReference>
<organism evidence="2 3">
    <name type="scientific">Microbotryum intermedium</name>
    <dbReference type="NCBI Taxonomy" id="269621"/>
    <lineage>
        <taxon>Eukaryota</taxon>
        <taxon>Fungi</taxon>
        <taxon>Dikarya</taxon>
        <taxon>Basidiomycota</taxon>
        <taxon>Pucciniomycotina</taxon>
        <taxon>Microbotryomycetes</taxon>
        <taxon>Microbotryales</taxon>
        <taxon>Microbotryaceae</taxon>
        <taxon>Microbotryum</taxon>
    </lineage>
</organism>
<dbReference type="Proteomes" id="UP000198372">
    <property type="component" value="Unassembled WGS sequence"/>
</dbReference>
<keyword evidence="3" id="KW-1185">Reference proteome</keyword>